<sequence>MFPLWMVTWKFFDGEKARGASTAKCNAFFPSRHYSFCVVVSEVDYISRCVLAAYLPPSPLDAVKVVRSSVTTQDNDKKVRVRLKVGKRWEGVGGGVCVGKGRRERERGKRRRKKDITGVEWGSPLSLYSLGQRLGSRTKRNRRDWLAYMCMRAGGRAGGPSSSEVNPGVIIL</sequence>
<dbReference type="EMBL" id="CP034207">
    <property type="protein sequence ID" value="QBZ61553.1"/>
    <property type="molecule type" value="Genomic_DNA"/>
</dbReference>
<protein>
    <submittedName>
        <fullName evidence="1">Uncharacterized protein</fullName>
    </submittedName>
</protein>
<evidence type="ECO:0000313" key="1">
    <source>
        <dbReference type="EMBL" id="QBZ61553.1"/>
    </source>
</evidence>
<name>A0A4P7NHU3_PYROR</name>
<accession>A0A4P7NHU3</accession>
<proteinExistence type="predicted"/>
<dbReference type="AlphaFoldDB" id="A0A4P7NHU3"/>
<gene>
    <name evidence="1" type="ORF">PoMZ_08504</name>
</gene>
<dbReference type="Proteomes" id="UP000294847">
    <property type="component" value="Chromosome 4"/>
</dbReference>
<organism evidence="1 2">
    <name type="scientific">Pyricularia oryzae</name>
    <name type="common">Rice blast fungus</name>
    <name type="synonym">Magnaporthe oryzae</name>
    <dbReference type="NCBI Taxonomy" id="318829"/>
    <lineage>
        <taxon>Eukaryota</taxon>
        <taxon>Fungi</taxon>
        <taxon>Dikarya</taxon>
        <taxon>Ascomycota</taxon>
        <taxon>Pezizomycotina</taxon>
        <taxon>Sordariomycetes</taxon>
        <taxon>Sordariomycetidae</taxon>
        <taxon>Magnaporthales</taxon>
        <taxon>Pyriculariaceae</taxon>
        <taxon>Pyricularia</taxon>
    </lineage>
</organism>
<reference evidence="1 2" key="1">
    <citation type="journal article" date="2019" name="Mol. Biol. Evol.">
        <title>Blast fungal genomes show frequent chromosomal changes, gene gains and losses, and effector gene turnover.</title>
        <authorList>
            <person name="Gomez Luciano L.B."/>
            <person name="Jason Tsai I."/>
            <person name="Chuma I."/>
            <person name="Tosa Y."/>
            <person name="Chen Y.H."/>
            <person name="Li J.Y."/>
            <person name="Li M.Y."/>
            <person name="Jade Lu M.Y."/>
            <person name="Nakayashiki H."/>
            <person name="Li W.H."/>
        </authorList>
    </citation>
    <scope>NUCLEOTIDE SEQUENCE [LARGE SCALE GENOMIC DNA]</scope>
    <source>
        <strain evidence="1">MZ5-1-6</strain>
    </source>
</reference>
<evidence type="ECO:0000313" key="2">
    <source>
        <dbReference type="Proteomes" id="UP000294847"/>
    </source>
</evidence>